<dbReference type="RefSeq" id="WP_064029573.1">
    <property type="nucleotide sequence ID" value="NZ_CP023669.1"/>
</dbReference>
<keyword evidence="1" id="KW-0238">DNA-binding</keyword>
<dbReference type="EMBL" id="LUUL01000125">
    <property type="protein sequence ID" value="OAI22179.1"/>
    <property type="molecule type" value="Genomic_DNA"/>
</dbReference>
<dbReference type="Gene3D" id="1.20.120.330">
    <property type="entry name" value="Nucleotidyltransferases domain 2"/>
    <property type="match status" value="1"/>
</dbReference>
<sequence length="138" mass="16000">MNKNDLETLSVLRIKEAEILLNAECYQGAYYLAGYALECALKACITKQVKQYDFPDRKLSLDSYTHDLSKLLITAGLKQKLIQKEIQDINFKLNWSVANKWSEETRYDHSIQKQDAFDLFEAITENQSGVLPWLKSYL</sequence>
<dbReference type="GO" id="GO:0003677">
    <property type="term" value="F:DNA binding"/>
    <property type="evidence" value="ECO:0007669"/>
    <property type="project" value="UniProtKB-KW"/>
</dbReference>
<gene>
    <name evidence="1" type="ORF">A1356_01925</name>
</gene>
<name>A0A291IKN3_9GAMM</name>
<dbReference type="KEGG" id="mko:MKLM6_2538"/>
<proteinExistence type="predicted"/>
<keyword evidence="2" id="KW-1185">Reference proteome</keyword>
<evidence type="ECO:0000313" key="1">
    <source>
        <dbReference type="EMBL" id="OAI22179.1"/>
    </source>
</evidence>
<accession>A0A291IKN3</accession>
<evidence type="ECO:0000313" key="2">
    <source>
        <dbReference type="Proteomes" id="UP000077734"/>
    </source>
</evidence>
<dbReference type="AlphaFoldDB" id="A0A291IKN3"/>
<protein>
    <submittedName>
        <fullName evidence="1">DNA-binding protein</fullName>
    </submittedName>
</protein>
<comment type="caution">
    <text evidence="1">The sequence shown here is derived from an EMBL/GenBank/DDBJ whole genome shotgun (WGS) entry which is preliminary data.</text>
</comment>
<dbReference type="Proteomes" id="UP000077734">
    <property type="component" value="Unassembled WGS sequence"/>
</dbReference>
<organism evidence="1 2">
    <name type="scientific">Methylomonas koyamae</name>
    <dbReference type="NCBI Taxonomy" id="702114"/>
    <lineage>
        <taxon>Bacteria</taxon>
        <taxon>Pseudomonadati</taxon>
        <taxon>Pseudomonadota</taxon>
        <taxon>Gammaproteobacteria</taxon>
        <taxon>Methylococcales</taxon>
        <taxon>Methylococcaceae</taxon>
        <taxon>Methylomonas</taxon>
    </lineage>
</organism>
<reference evidence="1 2" key="1">
    <citation type="submission" date="2016-03" db="EMBL/GenBank/DDBJ databases">
        <authorList>
            <person name="Heylen K."/>
            <person name="De Vos P."/>
            <person name="Vekeman B."/>
        </authorList>
    </citation>
    <scope>NUCLEOTIDE SEQUENCE [LARGE SCALE GENOMIC DNA]</scope>
    <source>
        <strain evidence="1 2">R-49807</strain>
    </source>
</reference>